<dbReference type="Gene3D" id="3.80.10.10">
    <property type="entry name" value="Ribonuclease Inhibitor"/>
    <property type="match status" value="1"/>
</dbReference>
<dbReference type="SUPFAM" id="SSF52047">
    <property type="entry name" value="RNI-like"/>
    <property type="match status" value="1"/>
</dbReference>
<proteinExistence type="predicted"/>
<evidence type="ECO:0000313" key="7">
    <source>
        <dbReference type="EMBL" id="CAL1168860.1"/>
    </source>
</evidence>
<dbReference type="GO" id="GO:0005509">
    <property type="term" value="F:calcium ion binding"/>
    <property type="evidence" value="ECO:0007669"/>
    <property type="project" value="InterPro"/>
</dbReference>
<dbReference type="PANTHER" id="PTHR33050">
    <property type="entry name" value="REVERSE TRANSCRIPTASE DOMAIN-CONTAINING PROTEIN"/>
    <property type="match status" value="1"/>
</dbReference>
<evidence type="ECO:0000259" key="5">
    <source>
        <dbReference type="PROSITE" id="PS50878"/>
    </source>
</evidence>
<dbReference type="SUPFAM" id="SSF47473">
    <property type="entry name" value="EF-hand"/>
    <property type="match status" value="1"/>
</dbReference>
<dbReference type="GO" id="GO:0003677">
    <property type="term" value="F:DNA binding"/>
    <property type="evidence" value="ECO:0007669"/>
    <property type="project" value="InterPro"/>
</dbReference>
<dbReference type="InterPro" id="IPR013762">
    <property type="entry name" value="Integrase-like_cat_sf"/>
</dbReference>
<dbReference type="InterPro" id="IPR032675">
    <property type="entry name" value="LRR_dom_sf"/>
</dbReference>
<dbReference type="InterPro" id="IPR018247">
    <property type="entry name" value="EF_Hand_1_Ca_BS"/>
</dbReference>
<dbReference type="InterPro" id="IPR011010">
    <property type="entry name" value="DNA_brk_join_enz"/>
</dbReference>
<dbReference type="Gene3D" id="1.10.443.10">
    <property type="entry name" value="Intergrase catalytic core"/>
    <property type="match status" value="1"/>
</dbReference>
<feature type="region of interest" description="Disordered" evidence="3">
    <location>
        <begin position="1832"/>
        <end position="1880"/>
    </location>
</feature>
<dbReference type="PROSITE" id="PS00018">
    <property type="entry name" value="EF_HAND_1"/>
    <property type="match status" value="1"/>
</dbReference>
<name>A0A9P1DSE7_9DINO</name>
<dbReference type="InterPro" id="IPR043502">
    <property type="entry name" value="DNA/RNA_pol_sf"/>
</dbReference>
<dbReference type="GO" id="GO:0015074">
    <property type="term" value="P:DNA integration"/>
    <property type="evidence" value="ECO:0007669"/>
    <property type="project" value="InterPro"/>
</dbReference>
<accession>A0A9P1DSE7</accession>
<dbReference type="EMBL" id="CAMXCT010006533">
    <property type="protein sequence ID" value="CAI4015485.1"/>
    <property type="molecule type" value="Genomic_DNA"/>
</dbReference>
<dbReference type="InterPro" id="IPR011992">
    <property type="entry name" value="EF-hand-dom_pair"/>
</dbReference>
<evidence type="ECO:0000256" key="1">
    <source>
        <dbReference type="ARBA" id="ARBA00022837"/>
    </source>
</evidence>
<dbReference type="Gene3D" id="1.10.238.10">
    <property type="entry name" value="EF-hand"/>
    <property type="match status" value="1"/>
</dbReference>
<dbReference type="CDD" id="cd09275">
    <property type="entry name" value="RNase_HI_RT_DIRS1"/>
    <property type="match status" value="1"/>
</dbReference>
<dbReference type="SUPFAM" id="SSF56672">
    <property type="entry name" value="DNA/RNA polymerases"/>
    <property type="match status" value="1"/>
</dbReference>
<dbReference type="Pfam" id="PF00078">
    <property type="entry name" value="RVT_1"/>
    <property type="match status" value="1"/>
</dbReference>
<dbReference type="EMBL" id="CAMXCT030006533">
    <property type="protein sequence ID" value="CAL4802797.1"/>
    <property type="molecule type" value="Genomic_DNA"/>
</dbReference>
<evidence type="ECO:0000259" key="4">
    <source>
        <dbReference type="PROSITE" id="PS50222"/>
    </source>
</evidence>
<protein>
    <submittedName>
        <fullName evidence="8">EF-hand domain-containing protein</fullName>
    </submittedName>
</protein>
<feature type="domain" description="EF-hand" evidence="4">
    <location>
        <begin position="2931"/>
        <end position="2966"/>
    </location>
</feature>
<keyword evidence="1" id="KW-0106">Calcium</keyword>
<keyword evidence="9" id="KW-1185">Reference proteome</keyword>
<dbReference type="SUPFAM" id="SSF56349">
    <property type="entry name" value="DNA breaking-rejoining enzymes"/>
    <property type="match status" value="1"/>
</dbReference>
<evidence type="ECO:0000256" key="2">
    <source>
        <dbReference type="ARBA" id="ARBA00023172"/>
    </source>
</evidence>
<evidence type="ECO:0000256" key="3">
    <source>
        <dbReference type="SAM" id="MobiDB-lite"/>
    </source>
</evidence>
<dbReference type="OrthoDB" id="411827at2759"/>
<dbReference type="PANTHER" id="PTHR33050:SF7">
    <property type="entry name" value="RIBONUCLEASE H"/>
    <property type="match status" value="1"/>
</dbReference>
<feature type="compositionally biased region" description="Polar residues" evidence="3">
    <location>
        <begin position="1043"/>
        <end position="1064"/>
    </location>
</feature>
<dbReference type="Pfam" id="PF14771">
    <property type="entry name" value="DUF4476"/>
    <property type="match status" value="1"/>
</dbReference>
<dbReference type="InterPro" id="IPR000477">
    <property type="entry name" value="RT_dom"/>
</dbReference>
<dbReference type="PROSITE" id="PS50878">
    <property type="entry name" value="RT_POL"/>
    <property type="match status" value="1"/>
</dbReference>
<evidence type="ECO:0000313" key="6">
    <source>
        <dbReference type="EMBL" id="CAI4015485.1"/>
    </source>
</evidence>
<evidence type="ECO:0000313" key="8">
    <source>
        <dbReference type="EMBL" id="CAL4802797.1"/>
    </source>
</evidence>
<organism evidence="6">
    <name type="scientific">Cladocopium goreaui</name>
    <dbReference type="NCBI Taxonomy" id="2562237"/>
    <lineage>
        <taxon>Eukaryota</taxon>
        <taxon>Sar</taxon>
        <taxon>Alveolata</taxon>
        <taxon>Dinophyceae</taxon>
        <taxon>Suessiales</taxon>
        <taxon>Symbiodiniaceae</taxon>
        <taxon>Cladocopium</taxon>
    </lineage>
</organism>
<gene>
    <name evidence="6" type="ORF">C1SCF055_LOCUS40309</name>
</gene>
<feature type="domain" description="Reverse transcriptase" evidence="5">
    <location>
        <begin position="419"/>
        <end position="626"/>
    </location>
</feature>
<feature type="region of interest" description="Disordered" evidence="3">
    <location>
        <begin position="122"/>
        <end position="221"/>
    </location>
</feature>
<feature type="region of interest" description="Disordered" evidence="3">
    <location>
        <begin position="1043"/>
        <end position="1091"/>
    </location>
</feature>
<dbReference type="InterPro" id="IPR002048">
    <property type="entry name" value="EF_hand_dom"/>
</dbReference>
<feature type="region of interest" description="Disordered" evidence="3">
    <location>
        <begin position="1125"/>
        <end position="1145"/>
    </location>
</feature>
<dbReference type="PROSITE" id="PS50222">
    <property type="entry name" value="EF_HAND_2"/>
    <property type="match status" value="1"/>
</dbReference>
<evidence type="ECO:0000313" key="9">
    <source>
        <dbReference type="Proteomes" id="UP001152797"/>
    </source>
</evidence>
<comment type="caution">
    <text evidence="6">The sequence shown here is derived from an EMBL/GenBank/DDBJ whole genome shotgun (WGS) entry which is preliminary data.</text>
</comment>
<dbReference type="EMBL" id="CAMXCT020006533">
    <property type="protein sequence ID" value="CAL1168860.1"/>
    <property type="molecule type" value="Genomic_DNA"/>
</dbReference>
<sequence length="3009" mass="337277">MQKFLKVRPSQSVIFNTCRYEENLELGKRHYKPQQFEGTLRGMQCLSLECTCGDPSNHEAIIGPEKSKASATYPEALCLAYAKLAIDHLKMMGKEEFLRSRMASLQNVLDVTKAKIVRRDDEFGPDAKLPGQRERPTRKTSRSRSRTKTKFPSLSPPTRREYKAATLGDNTRSPARPPLKRRRRDTTTPVKLKPARDVGETPEAYWQGGEGKHETLKPSSAKDANPALLEFIGGMRDPYKVVLPRATLLSLGLRIRAAWEAFERKHKGTSTVAETYGTPDCDMNDTLVKEWKATLKKVLGAKAPPSVKMKPRWNYMSPLDPELLEAWISKSADPDDIIPDWVRNGAPLGIEVPIQTRGIFPLNVDDNNLDYHGQHELEDAGAQMSHGDIPNYASVLDHAEDAKIELDRYRKEGFLVDVDKETVTKEMAHGTISKLGLIIKQKPEGVKRRIILDLRRSGGNKKARLPEKLVLPRPKDAINMFRNVFEQRRPCGADEGYSRELVVVDISDAFMSLAVHEAELPHALAPEVNGPNFYLFVALLFGFKTAPLLWSRIAALISRLLQSLVQGKEAQHQTYLDDGLWILQGTLAERNSVLSMILTTLFALGLKVSLKKGLRSTQVQWVGVRFTLTEDSIILSLPDKLLEELIQTLRSWDKAGMAPIKELRQVAGRASWVSGILPRTRWVVAVLYRVLHERLNDIASGKESERRQNRTDQRSKDGLFVVKQLEQPRVWLIKYLEVARAKPTRRLKLDTTKYPKATIVTDASPLGAGAILRINNRLVRAYTTKVTHRDARLLGFEDVWEQSSSQGIVETLAVLLALQHWKRDLQSCNVELQVQSDSLVALATSKRLSSATSTLNFLGAEIALTCEEIGIETLRTSHIPGSANKAADWLSRPDKVSKEEVPDELRDIPVHSDKQVRGPEFYHLAPPQLAPDLWKPSSAANSLTPYVDPGPLVPLEKPWMPWLFPVMVGIGALLLLVVFLKTVCDIRDTEIPHLEGRPAEGQRLLANPGLTMDSGYGTRATDLASSNQEDSFDLWSLREADVNSPNKSRTISSQGQESEPSNTPEPEAHKFPPDPPALGSVRSSSPTKGPWWRELLASPVKKLRLSDIGKNIKALAMPALDLPPQPMLQSPYPSVPTVTEKDRRKDLPKRRLTHNIAKPSIKAAVKLAKAKNALAGIVARVEEDFCANSSRAAKNAKRNTVNQVLRAGGEGFPLTPFALKMLAGTLREAGYKSTSQYLVEAKLAHVETGHAWTSLLDRHFKLCMAASKRGQGPRKKAAEVPEAEWTAHSLLADPLTTGMKVNLPTHLFACRVHWMMREIEIAALTAEDIKFEEASRMVTINWKESKKDAEGHGISRTLQCVCEHGCDLRCPFAVLESLVNLAALRGTPGGHIASNRKGKPASKSDIVKDWRKLYGDEITGHSTRRTGALQYIRSGWPVAQVGFLGRWKSNVILEYAQEALESLAVNNSGCFGSNTQQMQLAQQLIKGNSAETAPTKDNSIQSNKANTKVISNLQKELDSFKDDTKGSHSNLEKAIRELENRMGTAAKYLPNLVKSVKQQVVHLNTRTLLYSPPIGWRTRCGWYFHASNYEFADGIPPKKQGTSTQELHLGTELVERSPADIAQQRPELTPKELRTLAAKQFMALSVEAENGRAEAHLTVLAGILALPPRFRQQHCKSVKRLKSSVTSAFEEVDEADFAGGGLGQLHDLAIRSQSKSNKALTVVAWVRRQCRLLSDIKRVQMVIQILYREQLLSLVHGAIVKESKARKMLPKTSPERFLHQVRFILHVEHERSCIDSMVENWAMMQRMLNFKETSDCSHLNERVEKVSSFWGERVSNSPKRSNQRSEEAPSFQMSRAPSRPATADAGFEPPFMPSRSRLGTPSTLRRRVLKDRVSALMIDVTSEQLSEQKPLPVQYKKLPGWAKEQKPATSSSVSKSQSLTTLQVPEASWRAEAPLRWSRSQESKNFHRSTSSKFFSATRVAQEWREPPDVALPGKPPSLEDRYVTTCRTQRAVPVPLSFLEGQSSKLDGRDMLEAQMMALVDIVTDGRVEEVNMENNRLVTDQSLAPLFQKLRAPHMRDSLRTINLRHCRAGVNTLEMCVELLSVAMNLRHVDMSGLQLAVKLQLPLCMGLGSHQTLETVALAGVGLGGTFCTAECARRLVGSVSFTSLDLSWNCFDGEDFQQMGKQLMQTKPGGSKLKKLYLDSTSTTVGNFDCSISELLEALAYNTSLTFLSIAANRIDFKPALVLEDALENHSCMRNINISQNPLGILGLRSILRLMARKDNDIRHFDAEGCFTGGPDMEEDVGDAACQTFSFTNPGGRYKLQLARPYHRAMLRMLCKTAERYKVPWERCMSDLNYSLPERLSVSKNATTKIWQAPTAGDLSFNFSLESQIEAKWSSLEEDDFVGFLQKHFEFTRFKPSLNKVVPLCNKWAELNGRSLDQEVFIQALAKDFNMSVAYVQYLCKAAPSMEADVINAMLPCTAEDGGSRYLLLQTLQTLPAFVTTYQAMECFLLFNVSNPTGHYKLELNNTSQFAVAQRLLLLDRWESVINKRKGRVDISSRGNASHFRNELHAGQPLRSGSVAEWTLPEADEFELDYVSSRRPSATAKAVTDELWERLMVNLHKSQCTDEERLKVLRAISHEIYITAKHMRQMMGFFQVSEHRQEAFVMYYTRIIDVQNMKLCYVRFGKEEELARLQYRLGMAYFFPFFQPENAKFQLDLSLNDHQIVTKMLVSLAAREKSSNIRDAVWQKEDGTLDDFPMGIPRSWETATPTSGVFKCRYVCSADDRNVAWRKGLAQKYSYFPRDVNDSDVNWLTGLNEPPQDVLDLLEFFLSRVKDMDEAFNIIDGGEPGCTSNSELTLREFERGLSSMGCQKFAGPDEQARIAAVFRYLDPGGEGTVSLKEWSVLDQLWQEFDLTVREFVQFLTFAFGENLQDAWQVLDEDGSGSLTEEEFNEAVQAAGYFGPARVVFALLDGSDDGEIALDELGTPEMAGDGTTVWKDKIGYI</sequence>
<feature type="compositionally biased region" description="Basic residues" evidence="3">
    <location>
        <begin position="138"/>
        <end position="149"/>
    </location>
</feature>
<dbReference type="GO" id="GO:0006310">
    <property type="term" value="P:DNA recombination"/>
    <property type="evidence" value="ECO:0007669"/>
    <property type="project" value="UniProtKB-KW"/>
</dbReference>
<keyword evidence="2" id="KW-0233">DNA recombination</keyword>
<dbReference type="Proteomes" id="UP001152797">
    <property type="component" value="Unassembled WGS sequence"/>
</dbReference>
<dbReference type="InterPro" id="IPR028011">
    <property type="entry name" value="DUF4476"/>
</dbReference>
<reference evidence="6" key="1">
    <citation type="submission" date="2022-10" db="EMBL/GenBank/DDBJ databases">
        <authorList>
            <person name="Chen Y."/>
            <person name="Dougan E. K."/>
            <person name="Chan C."/>
            <person name="Rhodes N."/>
            <person name="Thang M."/>
        </authorList>
    </citation>
    <scope>NUCLEOTIDE SEQUENCE</scope>
</reference>
<dbReference type="InterPro" id="IPR052055">
    <property type="entry name" value="Hepadnavirus_pol/RT"/>
</dbReference>
<reference evidence="7" key="2">
    <citation type="submission" date="2024-04" db="EMBL/GenBank/DDBJ databases">
        <authorList>
            <person name="Chen Y."/>
            <person name="Shah S."/>
            <person name="Dougan E. K."/>
            <person name="Thang M."/>
            <person name="Chan C."/>
        </authorList>
    </citation>
    <scope>NUCLEOTIDE SEQUENCE [LARGE SCALE GENOMIC DNA]</scope>
</reference>